<dbReference type="SUPFAM" id="SSF56112">
    <property type="entry name" value="Protein kinase-like (PK-like)"/>
    <property type="match status" value="1"/>
</dbReference>
<dbReference type="InterPro" id="IPR001611">
    <property type="entry name" value="Leu-rich_rpt"/>
</dbReference>
<feature type="domain" description="Protein kinase" evidence="10">
    <location>
        <begin position="714"/>
        <end position="995"/>
    </location>
</feature>
<evidence type="ECO:0000313" key="11">
    <source>
        <dbReference type="EMBL" id="CAK9869575.1"/>
    </source>
</evidence>
<feature type="transmembrane region" description="Helical" evidence="9">
    <location>
        <begin position="652"/>
        <end position="675"/>
    </location>
</feature>
<dbReference type="PROSITE" id="PS51450">
    <property type="entry name" value="LRR"/>
    <property type="match status" value="1"/>
</dbReference>
<proteinExistence type="inferred from homology"/>
<keyword evidence="5" id="KW-0677">Repeat</keyword>
<dbReference type="Gene3D" id="3.30.200.20">
    <property type="entry name" value="Phosphorylase Kinase, domain 1"/>
    <property type="match status" value="1"/>
</dbReference>
<keyword evidence="7 9" id="KW-0472">Membrane</keyword>
<evidence type="ECO:0000256" key="5">
    <source>
        <dbReference type="ARBA" id="ARBA00022737"/>
    </source>
</evidence>
<organism evidence="11 12">
    <name type="scientific">Sphagnum jensenii</name>
    <dbReference type="NCBI Taxonomy" id="128206"/>
    <lineage>
        <taxon>Eukaryota</taxon>
        <taxon>Viridiplantae</taxon>
        <taxon>Streptophyta</taxon>
        <taxon>Embryophyta</taxon>
        <taxon>Bryophyta</taxon>
        <taxon>Sphagnophytina</taxon>
        <taxon>Sphagnopsida</taxon>
        <taxon>Sphagnales</taxon>
        <taxon>Sphagnaceae</taxon>
        <taxon>Sphagnum</taxon>
    </lineage>
</organism>
<keyword evidence="3" id="KW-0433">Leucine-rich repeat</keyword>
<evidence type="ECO:0000256" key="6">
    <source>
        <dbReference type="ARBA" id="ARBA00022989"/>
    </source>
</evidence>
<reference evidence="11" key="1">
    <citation type="submission" date="2024-03" db="EMBL/GenBank/DDBJ databases">
        <authorList>
            <consortium name="ELIXIR-Norway"/>
            <consortium name="Elixir Norway"/>
        </authorList>
    </citation>
    <scope>NUCLEOTIDE SEQUENCE</scope>
</reference>
<dbReference type="PANTHER" id="PTHR48056">
    <property type="entry name" value="LRR RECEPTOR-LIKE SERINE/THREONINE-PROTEIN KINASE-RELATED"/>
    <property type="match status" value="1"/>
</dbReference>
<dbReference type="Pfam" id="PF00560">
    <property type="entry name" value="LRR_1"/>
    <property type="match status" value="6"/>
</dbReference>
<dbReference type="Pfam" id="PF08263">
    <property type="entry name" value="LRRNT_2"/>
    <property type="match status" value="1"/>
</dbReference>
<keyword evidence="12" id="KW-1185">Reference proteome</keyword>
<dbReference type="Pfam" id="PF00069">
    <property type="entry name" value="Pkinase"/>
    <property type="match status" value="1"/>
</dbReference>
<comment type="similarity">
    <text evidence="2">Belongs to the protein kinase superfamily. Ser/Thr protein kinase family.</text>
</comment>
<dbReference type="Gene3D" id="1.10.510.10">
    <property type="entry name" value="Transferase(Phosphotransferase) domain 1"/>
    <property type="match status" value="1"/>
</dbReference>
<keyword evidence="6 9" id="KW-1133">Transmembrane helix</keyword>
<dbReference type="InterPro" id="IPR008271">
    <property type="entry name" value="Ser/Thr_kinase_AS"/>
</dbReference>
<accession>A0ABP1B3F5</accession>
<evidence type="ECO:0000313" key="12">
    <source>
        <dbReference type="Proteomes" id="UP001497522"/>
    </source>
</evidence>
<dbReference type="Gene3D" id="3.80.10.10">
    <property type="entry name" value="Ribonuclease Inhibitor"/>
    <property type="match status" value="3"/>
</dbReference>
<dbReference type="InterPro" id="IPR011009">
    <property type="entry name" value="Kinase-like_dom_sf"/>
</dbReference>
<dbReference type="SMART" id="SM00369">
    <property type="entry name" value="LRR_TYP"/>
    <property type="match status" value="6"/>
</dbReference>
<evidence type="ECO:0000256" key="8">
    <source>
        <dbReference type="ARBA" id="ARBA00023180"/>
    </source>
</evidence>
<evidence type="ECO:0000259" key="10">
    <source>
        <dbReference type="PROSITE" id="PS50011"/>
    </source>
</evidence>
<dbReference type="InterPro" id="IPR013210">
    <property type="entry name" value="LRR_N_plant-typ"/>
</dbReference>
<dbReference type="PROSITE" id="PS50011">
    <property type="entry name" value="PROTEIN_KINASE_DOM"/>
    <property type="match status" value="1"/>
</dbReference>
<dbReference type="SUPFAM" id="SSF52058">
    <property type="entry name" value="L domain-like"/>
    <property type="match status" value="1"/>
</dbReference>
<evidence type="ECO:0000256" key="3">
    <source>
        <dbReference type="ARBA" id="ARBA00022614"/>
    </source>
</evidence>
<dbReference type="Pfam" id="PF13855">
    <property type="entry name" value="LRR_8"/>
    <property type="match status" value="2"/>
</dbReference>
<evidence type="ECO:0000256" key="7">
    <source>
        <dbReference type="ARBA" id="ARBA00023136"/>
    </source>
</evidence>
<protein>
    <recommendedName>
        <fullName evidence="10">Protein kinase domain-containing protein</fullName>
    </recommendedName>
</protein>
<gene>
    <name evidence="11" type="ORF">CSSPJE1EN2_LOCUS12333</name>
</gene>
<dbReference type="InterPro" id="IPR050647">
    <property type="entry name" value="Plant_LRR-RLKs"/>
</dbReference>
<evidence type="ECO:0000256" key="2">
    <source>
        <dbReference type="ARBA" id="ARBA00008684"/>
    </source>
</evidence>
<dbReference type="InterPro" id="IPR032675">
    <property type="entry name" value="LRR_dom_sf"/>
</dbReference>
<evidence type="ECO:0000256" key="9">
    <source>
        <dbReference type="SAM" id="Phobius"/>
    </source>
</evidence>
<dbReference type="PROSITE" id="PS00108">
    <property type="entry name" value="PROTEIN_KINASE_ST"/>
    <property type="match status" value="1"/>
</dbReference>
<dbReference type="InterPro" id="IPR003591">
    <property type="entry name" value="Leu-rich_rpt_typical-subtyp"/>
</dbReference>
<comment type="subcellular location">
    <subcellularLocation>
        <location evidence="1">Membrane</location>
    </subcellularLocation>
</comment>
<dbReference type="PANTHER" id="PTHR48056:SF44">
    <property type="entry name" value="RECEPTOR PROTEIN KINASE CLAVATA1"/>
    <property type="match status" value="1"/>
</dbReference>
<dbReference type="EMBL" id="OZ023720">
    <property type="protein sequence ID" value="CAK9869575.1"/>
    <property type="molecule type" value="Genomic_DNA"/>
</dbReference>
<dbReference type="InterPro" id="IPR000719">
    <property type="entry name" value="Prot_kinase_dom"/>
</dbReference>
<evidence type="ECO:0000256" key="1">
    <source>
        <dbReference type="ARBA" id="ARBA00004370"/>
    </source>
</evidence>
<name>A0ABP1B3F5_9BRYO</name>
<dbReference type="SMART" id="SM00220">
    <property type="entry name" value="S_TKc"/>
    <property type="match status" value="1"/>
</dbReference>
<keyword evidence="8" id="KW-0325">Glycoprotein</keyword>
<dbReference type="SUPFAM" id="SSF52047">
    <property type="entry name" value="RNI-like"/>
    <property type="match status" value="1"/>
</dbReference>
<keyword evidence="4 9" id="KW-0812">Transmembrane</keyword>
<sequence>MDVKCNVFVRILWNNYVGINFTSTSMALLSDVHELSHTLLAIKANLVDPEGHLNDWIPTSNSTHPYCSWTGITCTSSTSLINNSSSVIISLNLSSMNLTGSLSSDLAQLKNLVNISVDSNNFTGDLPAEIVSLPFLQFLNISNNNFSNYFPSNFSHLQYLQVLDCYNNNFSGPLPPDLWEIASLTHLSLGGNYFEGNIPTTYGSFPSLVYLGISGNSLTGAIPEELGNLAELEELYMGYYNSFSSGIPASFGNLSKLVLLDLGNCGLNGTLPIELGNLVNLDSLFLQLNNFTGAIPAEFGNLVNLKSLDLSYNNLTGEIPPTFAYLQNLELLSLMNNKIEGTIPACLGDLPNLQVLYLWTNNLVGSIPQTLGQNTNLTLVDLSSNFLNGTIPPYLCIGQKLEWLILQYNQLTGPIPESLGNCQSLTKLRLSYNFLNGSIPLGLLGLPNISIVEVKANHITGSIPSDIIHAPQLGYFDFSDNYLSSNLPTSIGNLPSLQQFLVSGNQFSGLIPLQMCDMPLLNKLDLSSNNFSGPIPLAISNCKKLGSLDLSSNDLSGEIPPQIGNIPDLYFLNLSHNHLTGHIPVQLQMLQTLNVIDFSYNDLSGQIPHFDSCNISAFVGNPFLCGDILPSCTLQSPAPAPAHGVSNNSNHLAWLVGALFSAASIVLLLGLCCFLQKYKWYICRYFQRQPVARPWKLTAFQRLDFSATEVLDCLSEDNIIGRGGAGTVYKGVMPSGEIVAVKRLAGEGKGASHDHGFSAEIQTLGKIRHRNIVRLLGCCSNHETNLLVYEYMPKGSLGELLHSKEKSGNLSWETRYSIAVQAAHGLCYLHHDCSPLIVHRDVKSNNILLDDNFQAHVADFGLAKFFQGTGKSESMSSIAGSYGYIAPEYAYTLKVNEKSDIYSFGVVLMELLTGNRPIEPSFGDGVDIVQWVRQKIQTKDGVLEILDSTMGGVAVPLQEVMLVLRVALLCSSDLPVDRPTMRDVVQMLSDISQHIGKQEKETNLKNRENRTKQTIPKLRSSLYNSNYHTNVQRPSTATCMV</sequence>
<evidence type="ECO:0000256" key="4">
    <source>
        <dbReference type="ARBA" id="ARBA00022692"/>
    </source>
</evidence>
<dbReference type="Proteomes" id="UP001497522">
    <property type="component" value="Chromosome 19"/>
</dbReference>